<accession>C1MVT7</accession>
<dbReference type="Pfam" id="PF23414">
    <property type="entry name" value="Beta-prop_EML_2"/>
    <property type="match status" value="1"/>
</dbReference>
<dbReference type="AlphaFoldDB" id="C1MVT7"/>
<dbReference type="InterPro" id="IPR036322">
    <property type="entry name" value="WD40_repeat_dom_sf"/>
</dbReference>
<gene>
    <name evidence="6" type="ORF">MICPUCDRAFT_18351</name>
</gene>
<dbReference type="SMART" id="SM00320">
    <property type="entry name" value="WD40"/>
    <property type="match status" value="10"/>
</dbReference>
<keyword evidence="2" id="KW-0677">Repeat</keyword>
<dbReference type="InterPro" id="IPR005108">
    <property type="entry name" value="HELP"/>
</dbReference>
<dbReference type="SUPFAM" id="SSF51004">
    <property type="entry name" value="C-terminal (heme d1) domain of cytochrome cd1-nitrite reductase"/>
    <property type="match status" value="1"/>
</dbReference>
<dbReference type="KEGG" id="mpp:MICPUCDRAFT_18351"/>
<dbReference type="eggNOG" id="KOG2106">
    <property type="taxonomic scope" value="Eukaryota"/>
</dbReference>
<feature type="domain" description="EML-like first beta-propeller" evidence="4">
    <location>
        <begin position="97"/>
        <end position="336"/>
    </location>
</feature>
<dbReference type="OrthoDB" id="47802at2759"/>
<dbReference type="InterPro" id="IPR055442">
    <property type="entry name" value="Beta-prop_EML-like_2nd"/>
</dbReference>
<feature type="repeat" description="WD" evidence="3">
    <location>
        <begin position="476"/>
        <end position="508"/>
    </location>
</feature>
<dbReference type="GeneID" id="9685245"/>
<reference evidence="6 7" key="1">
    <citation type="journal article" date="2009" name="Science">
        <title>Green evolution and dynamic adaptations revealed by genomes of the marine picoeukaryotes Micromonas.</title>
        <authorList>
            <person name="Worden A.Z."/>
            <person name="Lee J.H."/>
            <person name="Mock T."/>
            <person name="Rouze P."/>
            <person name="Simmons M.P."/>
            <person name="Aerts A.L."/>
            <person name="Allen A.E."/>
            <person name="Cuvelier M.L."/>
            <person name="Derelle E."/>
            <person name="Everett M.V."/>
            <person name="Foulon E."/>
            <person name="Grimwood J."/>
            <person name="Gundlach H."/>
            <person name="Henrissat B."/>
            <person name="Napoli C."/>
            <person name="McDonald S.M."/>
            <person name="Parker M.S."/>
            <person name="Rombauts S."/>
            <person name="Salamov A."/>
            <person name="Von Dassow P."/>
            <person name="Badger J.H."/>
            <person name="Coutinho P.M."/>
            <person name="Demir E."/>
            <person name="Dubchak I."/>
            <person name="Gentemann C."/>
            <person name="Eikrem W."/>
            <person name="Gready J.E."/>
            <person name="John U."/>
            <person name="Lanier W."/>
            <person name="Lindquist E.A."/>
            <person name="Lucas S."/>
            <person name="Mayer K.F."/>
            <person name="Moreau H."/>
            <person name="Not F."/>
            <person name="Otillar R."/>
            <person name="Panaud O."/>
            <person name="Pangilinan J."/>
            <person name="Paulsen I."/>
            <person name="Piegu B."/>
            <person name="Poliakov A."/>
            <person name="Robbens S."/>
            <person name="Schmutz J."/>
            <person name="Toulza E."/>
            <person name="Wyss T."/>
            <person name="Zelensky A."/>
            <person name="Zhou K."/>
            <person name="Armbrust E.V."/>
            <person name="Bhattacharya D."/>
            <person name="Goodenough U.W."/>
            <person name="Van de Peer Y."/>
            <person name="Grigoriev I.V."/>
        </authorList>
    </citation>
    <scope>NUCLEOTIDE SEQUENCE [LARGE SCALE GENOMIC DNA]</scope>
    <source>
        <strain evidence="6 7">CCMP1545</strain>
    </source>
</reference>
<keyword evidence="7" id="KW-1185">Reference proteome</keyword>
<dbReference type="SUPFAM" id="SSF50978">
    <property type="entry name" value="WD40 repeat-like"/>
    <property type="match status" value="1"/>
</dbReference>
<dbReference type="PROSITE" id="PS50082">
    <property type="entry name" value="WD_REPEATS_2"/>
    <property type="match status" value="2"/>
</dbReference>
<dbReference type="FunFam" id="2.130.10.10:FF:000320">
    <property type="entry name" value="echinoderm microtubule-associated protein-like 6"/>
    <property type="match status" value="1"/>
</dbReference>
<dbReference type="PANTHER" id="PTHR13720:SF33">
    <property type="entry name" value="HELP DOMAIN-CONTAINING PROTEIN"/>
    <property type="match status" value="1"/>
</dbReference>
<dbReference type="InterPro" id="IPR001680">
    <property type="entry name" value="WD40_rpt"/>
</dbReference>
<dbReference type="OMA" id="DIQWFTH"/>
<dbReference type="Pfam" id="PF23409">
    <property type="entry name" value="Beta-prop_EML"/>
    <property type="match status" value="1"/>
</dbReference>
<feature type="domain" description="EML-like second beta-propeller" evidence="5">
    <location>
        <begin position="398"/>
        <end position="661"/>
    </location>
</feature>
<evidence type="ECO:0000256" key="3">
    <source>
        <dbReference type="PROSITE-ProRule" id="PRU00221"/>
    </source>
</evidence>
<dbReference type="Pfam" id="PF03451">
    <property type="entry name" value="HELP"/>
    <property type="match status" value="1"/>
</dbReference>
<keyword evidence="1 3" id="KW-0853">WD repeat</keyword>
<dbReference type="Proteomes" id="UP000001876">
    <property type="component" value="Unassembled WGS sequence"/>
</dbReference>
<dbReference type="STRING" id="564608.C1MVT7"/>
<evidence type="ECO:0000259" key="4">
    <source>
        <dbReference type="Pfam" id="PF23409"/>
    </source>
</evidence>
<protein>
    <submittedName>
        <fullName evidence="6">Predicted protein</fullName>
    </submittedName>
</protein>
<feature type="repeat" description="WD" evidence="3">
    <location>
        <begin position="300"/>
        <end position="334"/>
    </location>
</feature>
<evidence type="ECO:0000259" key="5">
    <source>
        <dbReference type="Pfam" id="PF23414"/>
    </source>
</evidence>
<evidence type="ECO:0000313" key="6">
    <source>
        <dbReference type="EMBL" id="EEH55758.1"/>
    </source>
</evidence>
<dbReference type="GO" id="GO:0008017">
    <property type="term" value="F:microtubule binding"/>
    <property type="evidence" value="ECO:0007669"/>
    <property type="project" value="TreeGrafter"/>
</dbReference>
<dbReference type="InterPro" id="IPR055439">
    <property type="entry name" value="Beta-prop_EML_1st"/>
</dbReference>
<sequence>MRSDIRKGAFVGGKRRDADFQGKILYPPCRKGVFTPSGWDGSEAARSASAPDATLELEFVHGYARDCNANNLHYTNTGEVVYCAAGLGVVYDKDAHSQRFFFGHDDDVKCVAITRERDVVATGQLGRAPIVCVWDPKTCETLATLRHPPGTRGIAAVGFCRESRLLACVGMDNNHTIFVWDWRRGKIVAECKGWNDVPPKVYGVVFDPFGPDPSAFVTYGVNHVKFWTNAAFDSGKFGPVCDKHAVTAATFLPSGRLLTGTPDGAIAVWGKDRRIVRVVRAHAKGPVVLREDGPPTHHGVRCLKLRGDDKTLLSAGADGHVITWDVSSGDLKETGVVGAVAVKADTVTPGGSSASAPIFRGLDCMPGCDVFIAGTRGSDVWEVDDTPRVLIDGHEASLSGVCWHPTTPGEFATASEGELVYVWCARTKRLKRAVGLPGNKARCVGFSPDGSRLAVGCVDGGVHVLDAKSLRRLKIIKTHADVVTDLKFSPCGSMLATCSADQFVDVFDAKLDAYKRLSRCAGHSATVRHLDWSADSETLRSVCSAYEILYFSPASGKQVMKNQRDQKWATWTGVLGFDVMGIWPDFADGTDVNAIDRTRSGRHVATADDFGGVKLFNYPCVVQDAPYVLGRGHSSHVMNVRFSPDDGTLISVGGKDRCVFQVRSPSHWFPYDRDRVVNADP</sequence>
<evidence type="ECO:0000313" key="7">
    <source>
        <dbReference type="Proteomes" id="UP000001876"/>
    </source>
</evidence>
<dbReference type="EMBL" id="GG663741">
    <property type="protein sequence ID" value="EEH55758.1"/>
    <property type="molecule type" value="Genomic_DNA"/>
</dbReference>
<proteinExistence type="predicted"/>
<evidence type="ECO:0000256" key="2">
    <source>
        <dbReference type="ARBA" id="ARBA00022737"/>
    </source>
</evidence>
<dbReference type="RefSeq" id="XP_003059806.1">
    <property type="nucleotide sequence ID" value="XM_003059760.1"/>
</dbReference>
<organism evidence="7">
    <name type="scientific">Micromonas pusilla (strain CCMP1545)</name>
    <name type="common">Picoplanktonic green alga</name>
    <dbReference type="NCBI Taxonomy" id="564608"/>
    <lineage>
        <taxon>Eukaryota</taxon>
        <taxon>Viridiplantae</taxon>
        <taxon>Chlorophyta</taxon>
        <taxon>Mamiellophyceae</taxon>
        <taxon>Mamiellales</taxon>
        <taxon>Mamiellaceae</taxon>
        <taxon>Micromonas</taxon>
    </lineage>
</organism>
<evidence type="ECO:0000256" key="1">
    <source>
        <dbReference type="ARBA" id="ARBA00022574"/>
    </source>
</evidence>
<dbReference type="InterPro" id="IPR011048">
    <property type="entry name" value="Haem_d1_sf"/>
</dbReference>
<name>C1MVT7_MICPC</name>
<dbReference type="InterPro" id="IPR050630">
    <property type="entry name" value="WD_repeat_EMAP"/>
</dbReference>
<dbReference type="PANTHER" id="PTHR13720">
    <property type="entry name" value="WD-40 REPEAT PROTEIN"/>
    <property type="match status" value="1"/>
</dbReference>
<dbReference type="Gene3D" id="2.130.10.10">
    <property type="entry name" value="YVTN repeat-like/Quinoprotein amine dehydrogenase"/>
    <property type="match status" value="2"/>
</dbReference>
<dbReference type="InterPro" id="IPR015943">
    <property type="entry name" value="WD40/YVTN_repeat-like_dom_sf"/>
</dbReference>